<evidence type="ECO:0000313" key="6">
    <source>
        <dbReference type="EMBL" id="MBK8573786.1"/>
    </source>
</evidence>
<sequence length="278" mass="30389">MAERIHQARVVKALTKDRHIRLSSLDASPLWDGVRRGHPHLDPEACACLTELLSATALLQGRTVFEERLQLLVKGAGRAKAVVADCWPDGTIRGVLDLGEAKAEHWIQAPGVLQVMRSNPAGAPYIGNLELVAGGIQVQVEHYLQNSEQVQASLTLWCDPGTGEAGGLLVELLPNCPPARVARLVQAIEGLEVVPNWERTPEFLAAWVSQGEGTEDLAATDLFYRCRCTREALLETLRRFPEAQKAELFTEGAPLEVRCDYCGTLYPITRGDLLPGQA</sequence>
<dbReference type="GO" id="GO:0005737">
    <property type="term" value="C:cytoplasm"/>
    <property type="evidence" value="ECO:0007669"/>
    <property type="project" value="InterPro"/>
</dbReference>
<keyword evidence="2" id="KW-0862">Zinc</keyword>
<organism evidence="6 7">
    <name type="scientific">Candidatus Geothrix odensensis</name>
    <dbReference type="NCBI Taxonomy" id="2954440"/>
    <lineage>
        <taxon>Bacteria</taxon>
        <taxon>Pseudomonadati</taxon>
        <taxon>Acidobacteriota</taxon>
        <taxon>Holophagae</taxon>
        <taxon>Holophagales</taxon>
        <taxon>Holophagaceae</taxon>
        <taxon>Geothrix</taxon>
    </lineage>
</organism>
<dbReference type="AlphaFoldDB" id="A0A936K751"/>
<evidence type="ECO:0000313" key="7">
    <source>
        <dbReference type="Proteomes" id="UP000709959"/>
    </source>
</evidence>
<accession>A0A936K751</accession>
<dbReference type="EMBL" id="JADKCH010000032">
    <property type="protein sequence ID" value="MBK8573786.1"/>
    <property type="molecule type" value="Genomic_DNA"/>
</dbReference>
<dbReference type="InterPro" id="IPR016154">
    <property type="entry name" value="Heat_shock_Hsp33_C"/>
</dbReference>
<dbReference type="GO" id="GO:0051082">
    <property type="term" value="F:unfolded protein binding"/>
    <property type="evidence" value="ECO:0007669"/>
    <property type="project" value="InterPro"/>
</dbReference>
<keyword evidence="1" id="KW-0963">Cytoplasm</keyword>
<dbReference type="PANTHER" id="PTHR30111:SF1">
    <property type="entry name" value="33 KDA CHAPERONIN"/>
    <property type="match status" value="1"/>
</dbReference>
<dbReference type="InterPro" id="IPR000397">
    <property type="entry name" value="Heat_shock_Hsp33"/>
</dbReference>
<dbReference type="PANTHER" id="PTHR30111">
    <property type="entry name" value="33 KDA CHAPERONIN"/>
    <property type="match status" value="1"/>
</dbReference>
<reference evidence="6 7" key="1">
    <citation type="submission" date="2020-10" db="EMBL/GenBank/DDBJ databases">
        <title>Connecting structure to function with the recovery of over 1000 high-quality activated sludge metagenome-assembled genomes encoding full-length rRNA genes using long-read sequencing.</title>
        <authorList>
            <person name="Singleton C.M."/>
            <person name="Petriglieri F."/>
            <person name="Kristensen J.M."/>
            <person name="Kirkegaard R.H."/>
            <person name="Michaelsen T.Y."/>
            <person name="Andersen M.H."/>
            <person name="Karst S.M."/>
            <person name="Dueholm M.S."/>
            <person name="Nielsen P.H."/>
            <person name="Albertsen M."/>
        </authorList>
    </citation>
    <scope>NUCLEOTIDE SEQUENCE [LARGE SCALE GENOMIC DNA]</scope>
    <source>
        <strain evidence="6">OdNE_18-Q3-R46-58_MAXAC.008</strain>
    </source>
</reference>
<dbReference type="InterPro" id="IPR016153">
    <property type="entry name" value="Heat_shock_Hsp33_N"/>
</dbReference>
<dbReference type="GO" id="GO:0044183">
    <property type="term" value="F:protein folding chaperone"/>
    <property type="evidence" value="ECO:0007669"/>
    <property type="project" value="TreeGrafter"/>
</dbReference>
<dbReference type="SUPFAM" id="SSF118352">
    <property type="entry name" value="HSP33 redox switch-like"/>
    <property type="match status" value="1"/>
</dbReference>
<evidence type="ECO:0000256" key="1">
    <source>
        <dbReference type="ARBA" id="ARBA00022490"/>
    </source>
</evidence>
<dbReference type="GO" id="GO:0042026">
    <property type="term" value="P:protein refolding"/>
    <property type="evidence" value="ECO:0007669"/>
    <property type="project" value="TreeGrafter"/>
</dbReference>
<proteinExistence type="predicted"/>
<evidence type="ECO:0000256" key="3">
    <source>
        <dbReference type="ARBA" id="ARBA00023157"/>
    </source>
</evidence>
<keyword evidence="5" id="KW-0676">Redox-active center</keyword>
<protein>
    <submittedName>
        <fullName evidence="6">Hsp33 family molecular chaperone HslO</fullName>
    </submittedName>
</protein>
<evidence type="ECO:0000256" key="5">
    <source>
        <dbReference type="ARBA" id="ARBA00023284"/>
    </source>
</evidence>
<name>A0A936K751_9BACT</name>
<dbReference type="Gene3D" id="3.55.30.10">
    <property type="entry name" value="Hsp33 domain"/>
    <property type="match status" value="1"/>
</dbReference>
<evidence type="ECO:0000256" key="2">
    <source>
        <dbReference type="ARBA" id="ARBA00022833"/>
    </source>
</evidence>
<dbReference type="Gene3D" id="3.90.1280.10">
    <property type="entry name" value="HSP33 redox switch-like"/>
    <property type="match status" value="1"/>
</dbReference>
<dbReference type="SUPFAM" id="SSF64397">
    <property type="entry name" value="Hsp33 domain"/>
    <property type="match status" value="1"/>
</dbReference>
<dbReference type="Pfam" id="PF01430">
    <property type="entry name" value="HSP33"/>
    <property type="match status" value="1"/>
</dbReference>
<comment type="caution">
    <text evidence="6">The sequence shown here is derived from an EMBL/GenBank/DDBJ whole genome shotgun (WGS) entry which is preliminary data.</text>
</comment>
<keyword evidence="4" id="KW-0143">Chaperone</keyword>
<keyword evidence="3" id="KW-1015">Disulfide bond</keyword>
<dbReference type="Proteomes" id="UP000709959">
    <property type="component" value="Unassembled WGS sequence"/>
</dbReference>
<evidence type="ECO:0000256" key="4">
    <source>
        <dbReference type="ARBA" id="ARBA00023186"/>
    </source>
</evidence>
<gene>
    <name evidence="6" type="ORF">IPN91_14480</name>
</gene>